<comment type="caution">
    <text evidence="3">The sequence shown here is derived from an EMBL/GenBank/DDBJ whole genome shotgun (WGS) entry which is preliminary data.</text>
</comment>
<sequence>MWPDGYYFQRTTFYFSKWSKEMEKTFVNSLVEQAKAGRFKAGSENKDALMKAMEDVNKKHDTKVCYDWVKDRVKSLRERYEVFSWVINHPGVVWNQRFRFVTAADDVWKAMRKEKKLSRCYINAYEDLWDELYFLFAPPPEDDPPAAAEQEIDLNVPKIEEEPVVPEGTIVVNPINLPLVVHIPDSSDSSSSILGFIRDYYGTDSDDDSVLPPPGVPRSIAKKEKDGLVSSTSSHSQERTSSTASNATPLKKKG</sequence>
<gene>
    <name evidence="3" type="ORF">Salat_0867100</name>
</gene>
<keyword evidence="4" id="KW-1185">Reference proteome</keyword>
<feature type="domain" description="Myb/SANT-like" evidence="2">
    <location>
        <begin position="17"/>
        <end position="110"/>
    </location>
</feature>
<dbReference type="PANTHER" id="PTHR46929">
    <property type="entry name" value="EXPRESSED PROTEIN"/>
    <property type="match status" value="1"/>
</dbReference>
<dbReference type="Proteomes" id="UP001293254">
    <property type="component" value="Unassembled WGS sequence"/>
</dbReference>
<dbReference type="EMBL" id="JACGWO010000003">
    <property type="protein sequence ID" value="KAK4431051.1"/>
    <property type="molecule type" value="Genomic_DNA"/>
</dbReference>
<name>A0AAE1YIV8_9LAMI</name>
<dbReference type="Pfam" id="PF12776">
    <property type="entry name" value="Myb_DNA-bind_3"/>
    <property type="match status" value="1"/>
</dbReference>
<dbReference type="PANTHER" id="PTHR46929:SF3">
    <property type="entry name" value="MYB_SANT-LIKE DOMAIN-CONTAINING PROTEIN"/>
    <property type="match status" value="1"/>
</dbReference>
<organism evidence="3 4">
    <name type="scientific">Sesamum alatum</name>
    <dbReference type="NCBI Taxonomy" id="300844"/>
    <lineage>
        <taxon>Eukaryota</taxon>
        <taxon>Viridiplantae</taxon>
        <taxon>Streptophyta</taxon>
        <taxon>Embryophyta</taxon>
        <taxon>Tracheophyta</taxon>
        <taxon>Spermatophyta</taxon>
        <taxon>Magnoliopsida</taxon>
        <taxon>eudicotyledons</taxon>
        <taxon>Gunneridae</taxon>
        <taxon>Pentapetalae</taxon>
        <taxon>asterids</taxon>
        <taxon>lamiids</taxon>
        <taxon>Lamiales</taxon>
        <taxon>Pedaliaceae</taxon>
        <taxon>Sesamum</taxon>
    </lineage>
</organism>
<evidence type="ECO:0000313" key="4">
    <source>
        <dbReference type="Proteomes" id="UP001293254"/>
    </source>
</evidence>
<dbReference type="AlphaFoldDB" id="A0AAE1YIV8"/>
<evidence type="ECO:0000256" key="1">
    <source>
        <dbReference type="SAM" id="MobiDB-lite"/>
    </source>
</evidence>
<evidence type="ECO:0000313" key="3">
    <source>
        <dbReference type="EMBL" id="KAK4431051.1"/>
    </source>
</evidence>
<accession>A0AAE1YIV8</accession>
<evidence type="ECO:0000259" key="2">
    <source>
        <dbReference type="Pfam" id="PF12776"/>
    </source>
</evidence>
<dbReference type="InterPro" id="IPR024752">
    <property type="entry name" value="Myb/SANT-like_dom"/>
</dbReference>
<feature type="region of interest" description="Disordered" evidence="1">
    <location>
        <begin position="205"/>
        <end position="254"/>
    </location>
</feature>
<reference evidence="3" key="2">
    <citation type="journal article" date="2024" name="Plant">
        <title>Genomic evolution and insights into agronomic trait innovations of Sesamum species.</title>
        <authorList>
            <person name="Miao H."/>
            <person name="Wang L."/>
            <person name="Qu L."/>
            <person name="Liu H."/>
            <person name="Sun Y."/>
            <person name="Le M."/>
            <person name="Wang Q."/>
            <person name="Wei S."/>
            <person name="Zheng Y."/>
            <person name="Lin W."/>
            <person name="Duan Y."/>
            <person name="Cao H."/>
            <person name="Xiong S."/>
            <person name="Wang X."/>
            <person name="Wei L."/>
            <person name="Li C."/>
            <person name="Ma Q."/>
            <person name="Ju M."/>
            <person name="Zhao R."/>
            <person name="Li G."/>
            <person name="Mu C."/>
            <person name="Tian Q."/>
            <person name="Mei H."/>
            <person name="Zhang T."/>
            <person name="Gao T."/>
            <person name="Zhang H."/>
        </authorList>
    </citation>
    <scope>NUCLEOTIDE SEQUENCE</scope>
    <source>
        <strain evidence="3">3651</strain>
    </source>
</reference>
<reference evidence="3" key="1">
    <citation type="submission" date="2020-06" db="EMBL/GenBank/DDBJ databases">
        <authorList>
            <person name="Li T."/>
            <person name="Hu X."/>
            <person name="Zhang T."/>
            <person name="Song X."/>
            <person name="Zhang H."/>
            <person name="Dai N."/>
            <person name="Sheng W."/>
            <person name="Hou X."/>
            <person name="Wei L."/>
        </authorList>
    </citation>
    <scope>NUCLEOTIDE SEQUENCE</scope>
    <source>
        <strain evidence="3">3651</strain>
        <tissue evidence="3">Leaf</tissue>
    </source>
</reference>
<proteinExistence type="predicted"/>
<feature type="compositionally biased region" description="Low complexity" evidence="1">
    <location>
        <begin position="230"/>
        <end position="245"/>
    </location>
</feature>
<protein>
    <recommendedName>
        <fullName evidence="2">Myb/SANT-like domain-containing protein</fullName>
    </recommendedName>
</protein>